<proteinExistence type="predicted"/>
<gene>
    <name evidence="1" type="ORF">NMQ00_11855</name>
</gene>
<organism evidence="1 2">
    <name type="scientific">Exiguobacterium aurantiacum</name>
    <dbReference type="NCBI Taxonomy" id="33987"/>
    <lineage>
        <taxon>Bacteria</taxon>
        <taxon>Bacillati</taxon>
        <taxon>Bacillota</taxon>
        <taxon>Bacilli</taxon>
        <taxon>Bacillales</taxon>
        <taxon>Bacillales Family XII. Incertae Sedis</taxon>
        <taxon>Exiguobacterium</taxon>
    </lineage>
</organism>
<protein>
    <recommendedName>
        <fullName evidence="3">YhzD-like protein</fullName>
    </recommendedName>
</protein>
<evidence type="ECO:0008006" key="3">
    <source>
        <dbReference type="Google" id="ProtNLM"/>
    </source>
</evidence>
<dbReference type="InterPro" id="IPR025544">
    <property type="entry name" value="YhzD"/>
</dbReference>
<evidence type="ECO:0000313" key="2">
    <source>
        <dbReference type="Proteomes" id="UP001060325"/>
    </source>
</evidence>
<evidence type="ECO:0000313" key="1">
    <source>
        <dbReference type="EMBL" id="UTT42246.1"/>
    </source>
</evidence>
<accession>A0ABY5FL23</accession>
<dbReference type="Pfam" id="PF14120">
    <property type="entry name" value="YhzD"/>
    <property type="match status" value="1"/>
</dbReference>
<reference evidence="1" key="1">
    <citation type="submission" date="2022-07" db="EMBL/GenBank/DDBJ databases">
        <title>Complete genome of CX2.</title>
        <authorList>
            <person name="Cao G."/>
        </authorList>
    </citation>
    <scope>NUCLEOTIDE SEQUENCE</scope>
    <source>
        <strain evidence="1">CX2</strain>
    </source>
</reference>
<dbReference type="EMBL" id="CP101462">
    <property type="protein sequence ID" value="UTT42246.1"/>
    <property type="molecule type" value="Genomic_DNA"/>
</dbReference>
<keyword evidence="2" id="KW-1185">Reference proteome</keyword>
<sequence length="72" mass="7919">MEQYTITAFENDGTTVLNDSFTAANDDEAKKKGLAMLEEAGHLHKGARIARRGQLIYFERCKLSGKLKGTAS</sequence>
<dbReference type="RefSeq" id="WP_255176851.1">
    <property type="nucleotide sequence ID" value="NZ_CP101462.1"/>
</dbReference>
<name>A0ABY5FL23_9BACL</name>
<dbReference type="Proteomes" id="UP001060325">
    <property type="component" value="Chromosome"/>
</dbReference>